<dbReference type="OrthoDB" id="6141102at2759"/>
<dbReference type="InterPro" id="IPR046341">
    <property type="entry name" value="SET_dom_sf"/>
</dbReference>
<dbReference type="Gene3D" id="2.170.270.10">
    <property type="entry name" value="SET domain"/>
    <property type="match status" value="1"/>
</dbReference>
<dbReference type="STRING" id="765915.A0A1Y2I0Z4"/>
<accession>A0A1Y2I0Z4</accession>
<gene>
    <name evidence="3" type="ORF">BCR44DRAFT_1458403</name>
</gene>
<dbReference type="AlphaFoldDB" id="A0A1Y2I0Z4"/>
<feature type="domain" description="SET" evidence="2">
    <location>
        <begin position="211"/>
        <end position="315"/>
    </location>
</feature>
<dbReference type="PROSITE" id="PS50280">
    <property type="entry name" value="SET"/>
    <property type="match status" value="1"/>
</dbReference>
<name>A0A1Y2I0Z4_9FUNG</name>
<evidence type="ECO:0000313" key="4">
    <source>
        <dbReference type="Proteomes" id="UP000193411"/>
    </source>
</evidence>
<dbReference type="InterPro" id="IPR001214">
    <property type="entry name" value="SET_dom"/>
</dbReference>
<evidence type="ECO:0000313" key="3">
    <source>
        <dbReference type="EMBL" id="ORZ39641.1"/>
    </source>
</evidence>
<dbReference type="Proteomes" id="UP000193411">
    <property type="component" value="Unassembled WGS sequence"/>
</dbReference>
<evidence type="ECO:0000259" key="2">
    <source>
        <dbReference type="PROSITE" id="PS50280"/>
    </source>
</evidence>
<organism evidence="3 4">
    <name type="scientific">Catenaria anguillulae PL171</name>
    <dbReference type="NCBI Taxonomy" id="765915"/>
    <lineage>
        <taxon>Eukaryota</taxon>
        <taxon>Fungi</taxon>
        <taxon>Fungi incertae sedis</taxon>
        <taxon>Blastocladiomycota</taxon>
        <taxon>Blastocladiomycetes</taxon>
        <taxon>Blastocladiales</taxon>
        <taxon>Catenariaceae</taxon>
        <taxon>Catenaria</taxon>
    </lineage>
</organism>
<dbReference type="Pfam" id="PF00856">
    <property type="entry name" value="SET"/>
    <property type="match status" value="1"/>
</dbReference>
<feature type="region of interest" description="Disordered" evidence="1">
    <location>
        <begin position="20"/>
        <end position="50"/>
    </location>
</feature>
<reference evidence="3 4" key="1">
    <citation type="submission" date="2016-07" db="EMBL/GenBank/DDBJ databases">
        <title>Pervasive Adenine N6-methylation of Active Genes in Fungi.</title>
        <authorList>
            <consortium name="DOE Joint Genome Institute"/>
            <person name="Mondo S.J."/>
            <person name="Dannebaum R.O."/>
            <person name="Kuo R.C."/>
            <person name="Labutti K."/>
            <person name="Haridas S."/>
            <person name="Kuo A."/>
            <person name="Salamov A."/>
            <person name="Ahrendt S.R."/>
            <person name="Lipzen A."/>
            <person name="Sullivan W."/>
            <person name="Andreopoulos W.B."/>
            <person name="Clum A."/>
            <person name="Lindquist E."/>
            <person name="Daum C."/>
            <person name="Ramamoorthy G.K."/>
            <person name="Gryganskyi A."/>
            <person name="Culley D."/>
            <person name="Magnuson J.K."/>
            <person name="James T.Y."/>
            <person name="O'Malley M.A."/>
            <person name="Stajich J.E."/>
            <person name="Spatafora J.W."/>
            <person name="Visel A."/>
            <person name="Grigoriev I.V."/>
        </authorList>
    </citation>
    <scope>NUCLEOTIDE SEQUENCE [LARGE SCALE GENOMIC DNA]</scope>
    <source>
        <strain evidence="3 4">PL171</strain>
    </source>
</reference>
<proteinExistence type="predicted"/>
<dbReference type="EMBL" id="MCFL01000005">
    <property type="protein sequence ID" value="ORZ39641.1"/>
    <property type="molecule type" value="Genomic_DNA"/>
</dbReference>
<protein>
    <recommendedName>
        <fullName evidence="2">SET domain-containing protein</fullName>
    </recommendedName>
</protein>
<comment type="caution">
    <text evidence="3">The sequence shown here is derived from an EMBL/GenBank/DDBJ whole genome shotgun (WGS) entry which is preliminary data.</text>
</comment>
<feature type="region of interest" description="Disordered" evidence="1">
    <location>
        <begin position="308"/>
        <end position="337"/>
    </location>
</feature>
<dbReference type="SUPFAM" id="SSF82199">
    <property type="entry name" value="SET domain"/>
    <property type="match status" value="1"/>
</dbReference>
<sequence length="337" mass="37758">MSSPTESTFKHIPVLRRRSLSSVSDLDSPTRAAPPLTPRKSRRMSLSDPLRRHVPSSVVSLLAALAVIMLSNQLFGLNLLPTGSKSPATFLRGNSAASDGLASSYDRLVSNTLHSSCPTSKHLHATPSLRAPWPTFRASPWPTRPHWSLTPRRCRRNTNTAVKPDPRFRFTMDDFITHLAVDPIHFMEIDPVIAPILAQHDITQDEAYKNEEWEMERRQRRVLGVYAGVLTNNSFTTDYVWTYLSETIKDPATGAVLDLGIDAKHRGNWFRFANDGPAHELNAEVYYVPYNNLWHVVYVASKAIQPDQEILDDDAEEEAADEDNKDKAEESPSSSSA</sequence>
<evidence type="ECO:0000256" key="1">
    <source>
        <dbReference type="SAM" id="MobiDB-lite"/>
    </source>
</evidence>
<feature type="compositionally biased region" description="Acidic residues" evidence="1">
    <location>
        <begin position="309"/>
        <end position="321"/>
    </location>
</feature>
<keyword evidence="4" id="KW-1185">Reference proteome</keyword>